<dbReference type="EMBL" id="OAOP01000003">
    <property type="protein sequence ID" value="SNX69903.1"/>
    <property type="molecule type" value="Genomic_DNA"/>
</dbReference>
<dbReference type="Pfam" id="PF23451">
    <property type="entry name" value="Zn_ribbon_PaaD"/>
    <property type="match status" value="1"/>
</dbReference>
<dbReference type="InterPro" id="IPR002744">
    <property type="entry name" value="MIP18-like"/>
</dbReference>
<evidence type="ECO:0000313" key="4">
    <source>
        <dbReference type="Proteomes" id="UP000219546"/>
    </source>
</evidence>
<keyword evidence="4" id="KW-1185">Reference proteome</keyword>
<dbReference type="SUPFAM" id="SSF117916">
    <property type="entry name" value="Fe-S cluster assembly (FSCA) domain-like"/>
    <property type="match status" value="1"/>
</dbReference>
<dbReference type="NCBIfam" id="TIGR02159">
    <property type="entry name" value="PA_CoA_Oxy4"/>
    <property type="match status" value="1"/>
</dbReference>
<accession>A0A285CSH6</accession>
<sequence>MKLQSELHKKVLEVLHNVKDPEIDSVSVIDLGMIERVEVENDKVLIEALPTFVGCPALDIIRNNITKAIYQIPQIEHVEVRFIYDPPWTSDRVTELGRERLKEFGIAPPPKYLEKDGIWKVDCPYCGSSYTTMENLFGPTACRSILYCKACKNPFEAMKPVSTMM</sequence>
<dbReference type="Gene3D" id="3.30.300.130">
    <property type="entry name" value="Fe-S cluster assembly (FSCA)"/>
    <property type="match status" value="1"/>
</dbReference>
<dbReference type="AlphaFoldDB" id="A0A285CSH6"/>
<dbReference type="PANTHER" id="PTHR42831">
    <property type="entry name" value="FE-S PROTEIN MATURATION AUXILIARY FACTOR YITW"/>
    <property type="match status" value="1"/>
</dbReference>
<gene>
    <name evidence="3" type="ORF">SAMN05877753_103290</name>
</gene>
<dbReference type="InterPro" id="IPR052339">
    <property type="entry name" value="Fe-S_Maturation_MIP18"/>
</dbReference>
<evidence type="ECO:0000259" key="2">
    <source>
        <dbReference type="Pfam" id="PF23451"/>
    </source>
</evidence>
<name>A0A285CSH6_9BACI</name>
<evidence type="ECO:0000259" key="1">
    <source>
        <dbReference type="Pfam" id="PF01883"/>
    </source>
</evidence>
<evidence type="ECO:0000313" key="3">
    <source>
        <dbReference type="EMBL" id="SNX69903.1"/>
    </source>
</evidence>
<feature type="domain" description="MIP18 family-like" evidence="1">
    <location>
        <begin position="10"/>
        <end position="80"/>
    </location>
</feature>
<dbReference type="PANTHER" id="PTHR42831:SF3">
    <property type="entry name" value="1,2-PHENYLACETYL-COA EPOXIDASE, SUBUNIT D-RELATED"/>
    <property type="match status" value="1"/>
</dbReference>
<organism evidence="3 4">
    <name type="scientific">Bacillus oleivorans</name>
    <dbReference type="NCBI Taxonomy" id="1448271"/>
    <lineage>
        <taxon>Bacteria</taxon>
        <taxon>Bacillati</taxon>
        <taxon>Bacillota</taxon>
        <taxon>Bacilli</taxon>
        <taxon>Bacillales</taxon>
        <taxon>Bacillaceae</taxon>
        <taxon>Bacillus</taxon>
    </lineage>
</organism>
<dbReference type="OrthoDB" id="3684942at2"/>
<protein>
    <submittedName>
        <fullName evidence="3">Ring-1,2-phenylacetyl-CoA epoxidase subunit PaaD</fullName>
    </submittedName>
</protein>
<reference evidence="3 4" key="1">
    <citation type="submission" date="2017-08" db="EMBL/GenBank/DDBJ databases">
        <authorList>
            <person name="de Groot N.N."/>
        </authorList>
    </citation>
    <scope>NUCLEOTIDE SEQUENCE [LARGE SCALE GENOMIC DNA]</scope>
    <source>
        <strain evidence="3 4">JC228</strain>
    </source>
</reference>
<dbReference type="Proteomes" id="UP000219546">
    <property type="component" value="Unassembled WGS sequence"/>
</dbReference>
<dbReference type="Pfam" id="PF01883">
    <property type="entry name" value="FeS_assembly_P"/>
    <property type="match status" value="1"/>
</dbReference>
<dbReference type="RefSeq" id="WP_097158207.1">
    <property type="nucleotide sequence ID" value="NZ_JBEPMQ010000002.1"/>
</dbReference>
<dbReference type="InterPro" id="IPR056572">
    <property type="entry name" value="Zn_ribbon_PaaD"/>
</dbReference>
<dbReference type="InterPro" id="IPR011883">
    <property type="entry name" value="PaaD-like"/>
</dbReference>
<proteinExistence type="predicted"/>
<dbReference type="InterPro" id="IPR034904">
    <property type="entry name" value="FSCA_dom_sf"/>
</dbReference>
<feature type="domain" description="PaaD zinc beta ribbon" evidence="2">
    <location>
        <begin position="109"/>
        <end position="159"/>
    </location>
</feature>